<keyword evidence="3" id="KW-1185">Reference proteome</keyword>
<protein>
    <submittedName>
        <fullName evidence="2">Uncharacterized protein</fullName>
    </submittedName>
</protein>
<feature type="compositionally biased region" description="Low complexity" evidence="1">
    <location>
        <begin position="350"/>
        <end position="368"/>
    </location>
</feature>
<dbReference type="PANTHER" id="PTHR46567:SF1">
    <property type="entry name" value="MEDIATOR OF RNA POLYMERASE II TRANSCRIPTION SUBUNIT 12"/>
    <property type="match status" value="1"/>
</dbReference>
<feature type="region of interest" description="Disordered" evidence="1">
    <location>
        <begin position="344"/>
        <end position="390"/>
    </location>
</feature>
<dbReference type="Proteomes" id="UP001085076">
    <property type="component" value="Miscellaneous, Linkage group lg03"/>
</dbReference>
<reference evidence="2" key="1">
    <citation type="submission" date="2021-03" db="EMBL/GenBank/DDBJ databases">
        <authorList>
            <person name="Li Z."/>
            <person name="Yang C."/>
        </authorList>
    </citation>
    <scope>NUCLEOTIDE SEQUENCE</scope>
    <source>
        <strain evidence="2">Dzin_1.0</strain>
        <tissue evidence="2">Leaf</tissue>
    </source>
</reference>
<organism evidence="2 3">
    <name type="scientific">Dioscorea zingiberensis</name>
    <dbReference type="NCBI Taxonomy" id="325984"/>
    <lineage>
        <taxon>Eukaryota</taxon>
        <taxon>Viridiplantae</taxon>
        <taxon>Streptophyta</taxon>
        <taxon>Embryophyta</taxon>
        <taxon>Tracheophyta</taxon>
        <taxon>Spermatophyta</taxon>
        <taxon>Magnoliopsida</taxon>
        <taxon>Liliopsida</taxon>
        <taxon>Dioscoreales</taxon>
        <taxon>Dioscoreaceae</taxon>
        <taxon>Dioscorea</taxon>
    </lineage>
</organism>
<evidence type="ECO:0000313" key="3">
    <source>
        <dbReference type="Proteomes" id="UP001085076"/>
    </source>
</evidence>
<comment type="caution">
    <text evidence="2">The sequence shown here is derived from an EMBL/GenBank/DDBJ whole genome shotgun (WGS) entry which is preliminary data.</text>
</comment>
<evidence type="ECO:0000256" key="1">
    <source>
        <dbReference type="SAM" id="MobiDB-lite"/>
    </source>
</evidence>
<proteinExistence type="predicted"/>
<dbReference type="OrthoDB" id="785242at2759"/>
<reference evidence="2" key="2">
    <citation type="journal article" date="2022" name="Hortic Res">
        <title>The genome of Dioscorea zingiberensis sheds light on the biosynthesis, origin and evolution of the medicinally important diosgenin saponins.</title>
        <authorList>
            <person name="Li Y."/>
            <person name="Tan C."/>
            <person name="Li Z."/>
            <person name="Guo J."/>
            <person name="Li S."/>
            <person name="Chen X."/>
            <person name="Wang C."/>
            <person name="Dai X."/>
            <person name="Yang H."/>
            <person name="Song W."/>
            <person name="Hou L."/>
            <person name="Xu J."/>
            <person name="Tong Z."/>
            <person name="Xu A."/>
            <person name="Yuan X."/>
            <person name="Wang W."/>
            <person name="Yang Q."/>
            <person name="Chen L."/>
            <person name="Sun Z."/>
            <person name="Wang K."/>
            <person name="Pan B."/>
            <person name="Chen J."/>
            <person name="Bao Y."/>
            <person name="Liu F."/>
            <person name="Qi X."/>
            <person name="Gang D.R."/>
            <person name="Wen J."/>
            <person name="Li J."/>
        </authorList>
    </citation>
    <scope>NUCLEOTIDE SEQUENCE</scope>
    <source>
        <strain evidence="2">Dzin_1.0</strain>
    </source>
</reference>
<dbReference type="PANTHER" id="PTHR46567">
    <property type="entry name" value="MEDIATOR OF RNA POLYMERASE II TRANSCRIPTION SUBUNIT 12"/>
    <property type="match status" value="1"/>
</dbReference>
<gene>
    <name evidence="2" type="ORF">J5N97_013128</name>
</gene>
<sequence>MVVGDAIKHQPFRDLCLRNTHVLYDLLASDVGDSEFAAMLEMHSPDKHLKTIAFVPLRARLFLNALVDCQMPPFTLMKEDGSWVSGPSEPRAYAENETKLLDQLVHVLDTLQPAKFHCQWAELRLLLNEQTLLENIETQNILVEAITSLSPKAENFSLSENERNFLEIVLTRLLVRPDAASLYSEVANLLGKSLEESLLQNTKWFFSSNDVLLGRKSIRQRLSYVAQLRSLSIKPQFWKPWVWSCSNADILADKSEKRKMEVASIEEEEVVDEGVDIKRPGRMSIQLFDAEGFSPGQQYITDRALAELVLPCIDKSSSDSRNSFSKELIKQQNTIEQQINMLTHSGGKQSDSASSAVEVSSSKSSSGKGLRGGNPGLGRRPTSVTESTPPSAAALRASMWLRLQFLLRLLPIICADR</sequence>
<accession>A0A9D5CRM7</accession>
<name>A0A9D5CRM7_9LILI</name>
<dbReference type="AlphaFoldDB" id="A0A9D5CRM7"/>
<dbReference type="EMBL" id="JAGGNH010000003">
    <property type="protein sequence ID" value="KAJ0977654.1"/>
    <property type="molecule type" value="Genomic_DNA"/>
</dbReference>
<evidence type="ECO:0000313" key="2">
    <source>
        <dbReference type="EMBL" id="KAJ0977654.1"/>
    </source>
</evidence>